<keyword evidence="6" id="KW-1185">Reference proteome</keyword>
<dbReference type="InterPro" id="IPR009057">
    <property type="entry name" value="Homeodomain-like_sf"/>
</dbReference>
<keyword evidence="1" id="KW-0805">Transcription regulation</keyword>
<dbReference type="InterPro" id="IPR014710">
    <property type="entry name" value="RmlC-like_jellyroll"/>
</dbReference>
<dbReference type="KEGG" id="palb:EJC50_09590"/>
<dbReference type="AlphaFoldDB" id="A0A3S9A2D6"/>
<keyword evidence="3" id="KW-0804">Transcription</keyword>
<dbReference type="Gene3D" id="1.10.10.60">
    <property type="entry name" value="Homeodomain-like"/>
    <property type="match status" value="2"/>
</dbReference>
<evidence type="ECO:0000256" key="2">
    <source>
        <dbReference type="ARBA" id="ARBA00023125"/>
    </source>
</evidence>
<evidence type="ECO:0000259" key="4">
    <source>
        <dbReference type="PROSITE" id="PS01124"/>
    </source>
</evidence>
<dbReference type="InterPro" id="IPR018062">
    <property type="entry name" value="HTH_AraC-typ_CS"/>
</dbReference>
<proteinExistence type="predicted"/>
<accession>A0A3S9A2D6</accession>
<dbReference type="PROSITE" id="PS01124">
    <property type="entry name" value="HTH_ARAC_FAMILY_2"/>
    <property type="match status" value="1"/>
</dbReference>
<gene>
    <name evidence="5" type="ORF">EJC50_09590</name>
</gene>
<dbReference type="PANTHER" id="PTHR43280">
    <property type="entry name" value="ARAC-FAMILY TRANSCRIPTIONAL REGULATOR"/>
    <property type="match status" value="1"/>
</dbReference>
<dbReference type="SMART" id="SM00342">
    <property type="entry name" value="HTH_ARAC"/>
    <property type="match status" value="1"/>
</dbReference>
<keyword evidence="2" id="KW-0238">DNA-binding</keyword>
<dbReference type="PANTHER" id="PTHR43280:SF28">
    <property type="entry name" value="HTH-TYPE TRANSCRIPTIONAL ACTIVATOR RHAS"/>
    <property type="match status" value="1"/>
</dbReference>
<dbReference type="InterPro" id="IPR018060">
    <property type="entry name" value="HTH_AraC"/>
</dbReference>
<reference evidence="6" key="1">
    <citation type="submission" date="2018-12" db="EMBL/GenBank/DDBJ databases">
        <title>Genome sequence of Peanibacillus sp.</title>
        <authorList>
            <person name="Subramani G."/>
            <person name="Srinivasan S."/>
            <person name="Kim M.K."/>
        </authorList>
    </citation>
    <scope>NUCLEOTIDE SEQUENCE [LARGE SCALE GENOMIC DNA]</scope>
    <source>
        <strain evidence="6">18JY67-1</strain>
    </source>
</reference>
<dbReference type="InterPro" id="IPR037923">
    <property type="entry name" value="HTH-like"/>
</dbReference>
<dbReference type="EMBL" id="CP034437">
    <property type="protein sequence ID" value="AZN39871.1"/>
    <property type="molecule type" value="Genomic_DNA"/>
</dbReference>
<dbReference type="Gene3D" id="2.60.120.10">
    <property type="entry name" value="Jelly Rolls"/>
    <property type="match status" value="1"/>
</dbReference>
<dbReference type="Pfam" id="PF12833">
    <property type="entry name" value="HTH_18"/>
    <property type="match status" value="1"/>
</dbReference>
<evidence type="ECO:0000313" key="5">
    <source>
        <dbReference type="EMBL" id="AZN39871.1"/>
    </source>
</evidence>
<name>A0A3S9A2D6_9BACL</name>
<evidence type="ECO:0000256" key="1">
    <source>
        <dbReference type="ARBA" id="ARBA00023015"/>
    </source>
</evidence>
<dbReference type="SUPFAM" id="SSF46689">
    <property type="entry name" value="Homeodomain-like"/>
    <property type="match status" value="2"/>
</dbReference>
<dbReference type="SUPFAM" id="SSF51215">
    <property type="entry name" value="Regulatory protein AraC"/>
    <property type="match status" value="1"/>
</dbReference>
<dbReference type="GO" id="GO:0043565">
    <property type="term" value="F:sequence-specific DNA binding"/>
    <property type="evidence" value="ECO:0007669"/>
    <property type="project" value="InterPro"/>
</dbReference>
<sequence length="292" mass="33133">MFLWNESDTWLNQYALRLKSPEAVFTVHYWGVNEQLTSNFLHKHSFFEICYVLDGRGTYTDDGTSYELRAGTLFCSRPGINHIIQCHPELAIFYVAFELDESSSSDAMRAAFQAMAESSTIVVYDGDDLAAAQLWRSIMRRSGDSPSLPEAVLPQVACSLLLALPGVFVKPLHVEWTAPRRSSSALLKQAKLFITDNLSDDELSLEKVAAQINLSPRHLSRLFSSNVNESYTNYVRKQRVRRAAELLRYSEQSIKEIAEITGFGSVHYFSRTFRSLMNVTPARFRDDSQAHD</sequence>
<dbReference type="Pfam" id="PF02311">
    <property type="entry name" value="AraC_binding"/>
    <property type="match status" value="1"/>
</dbReference>
<dbReference type="PROSITE" id="PS00041">
    <property type="entry name" value="HTH_ARAC_FAMILY_1"/>
    <property type="match status" value="1"/>
</dbReference>
<evidence type="ECO:0000256" key="3">
    <source>
        <dbReference type="ARBA" id="ARBA00023163"/>
    </source>
</evidence>
<dbReference type="InterPro" id="IPR020449">
    <property type="entry name" value="Tscrpt_reg_AraC-type_HTH"/>
</dbReference>
<organism evidence="5 6">
    <name type="scientific">Paenibacillus albus</name>
    <dbReference type="NCBI Taxonomy" id="2495582"/>
    <lineage>
        <taxon>Bacteria</taxon>
        <taxon>Bacillati</taxon>
        <taxon>Bacillota</taxon>
        <taxon>Bacilli</taxon>
        <taxon>Bacillales</taxon>
        <taxon>Paenibacillaceae</taxon>
        <taxon>Paenibacillus</taxon>
    </lineage>
</organism>
<protein>
    <submittedName>
        <fullName evidence="5">AraC family transcriptional regulator</fullName>
    </submittedName>
</protein>
<dbReference type="Proteomes" id="UP000272528">
    <property type="component" value="Chromosome"/>
</dbReference>
<evidence type="ECO:0000313" key="6">
    <source>
        <dbReference type="Proteomes" id="UP000272528"/>
    </source>
</evidence>
<dbReference type="InterPro" id="IPR003313">
    <property type="entry name" value="AraC-bd"/>
</dbReference>
<dbReference type="RefSeq" id="WP_126014878.1">
    <property type="nucleotide sequence ID" value="NZ_CP034437.1"/>
</dbReference>
<dbReference type="GO" id="GO:0003700">
    <property type="term" value="F:DNA-binding transcription factor activity"/>
    <property type="evidence" value="ECO:0007669"/>
    <property type="project" value="InterPro"/>
</dbReference>
<dbReference type="OrthoDB" id="149040at2"/>
<dbReference type="PRINTS" id="PR00032">
    <property type="entry name" value="HTHARAC"/>
</dbReference>
<feature type="domain" description="HTH araC/xylS-type" evidence="4">
    <location>
        <begin position="188"/>
        <end position="287"/>
    </location>
</feature>